<dbReference type="AlphaFoldDB" id="A0A0A9CGI5"/>
<accession>A0A0A9CGI5</accession>
<reference evidence="1" key="1">
    <citation type="submission" date="2014-09" db="EMBL/GenBank/DDBJ databases">
        <authorList>
            <person name="Magalhaes I.L.F."/>
            <person name="Oliveira U."/>
            <person name="Santos F.R."/>
            <person name="Vidigal T.H.D.A."/>
            <person name="Brescovit A.D."/>
            <person name="Santos A.J."/>
        </authorList>
    </citation>
    <scope>NUCLEOTIDE SEQUENCE</scope>
    <source>
        <tissue evidence="1">Shoot tissue taken approximately 20 cm above the soil surface</tissue>
    </source>
</reference>
<organism evidence="1">
    <name type="scientific">Arundo donax</name>
    <name type="common">Giant reed</name>
    <name type="synonym">Donax arundinaceus</name>
    <dbReference type="NCBI Taxonomy" id="35708"/>
    <lineage>
        <taxon>Eukaryota</taxon>
        <taxon>Viridiplantae</taxon>
        <taxon>Streptophyta</taxon>
        <taxon>Embryophyta</taxon>
        <taxon>Tracheophyta</taxon>
        <taxon>Spermatophyta</taxon>
        <taxon>Magnoliopsida</taxon>
        <taxon>Liliopsida</taxon>
        <taxon>Poales</taxon>
        <taxon>Poaceae</taxon>
        <taxon>PACMAD clade</taxon>
        <taxon>Arundinoideae</taxon>
        <taxon>Arundineae</taxon>
        <taxon>Arundo</taxon>
    </lineage>
</organism>
<reference evidence="1" key="2">
    <citation type="journal article" date="2015" name="Data Brief">
        <title>Shoot transcriptome of the giant reed, Arundo donax.</title>
        <authorList>
            <person name="Barrero R.A."/>
            <person name="Guerrero F.D."/>
            <person name="Moolhuijzen P."/>
            <person name="Goolsby J.A."/>
            <person name="Tidwell J."/>
            <person name="Bellgard S.E."/>
            <person name="Bellgard M.I."/>
        </authorList>
    </citation>
    <scope>NUCLEOTIDE SEQUENCE</scope>
    <source>
        <tissue evidence="1">Shoot tissue taken approximately 20 cm above the soil surface</tissue>
    </source>
</reference>
<evidence type="ECO:0000313" key="1">
    <source>
        <dbReference type="EMBL" id="JAD70587.1"/>
    </source>
</evidence>
<protein>
    <submittedName>
        <fullName evidence="1">Uncharacterized protein</fullName>
    </submittedName>
</protein>
<dbReference type="EMBL" id="GBRH01227308">
    <property type="protein sequence ID" value="JAD70587.1"/>
    <property type="molecule type" value="Transcribed_RNA"/>
</dbReference>
<proteinExistence type="predicted"/>
<sequence>MLDGFPNYRDFKFLICICIPVTTRACVTKMISPW</sequence>
<name>A0A0A9CGI5_ARUDO</name>